<proteinExistence type="inferred from homology"/>
<keyword evidence="3" id="KW-0472">Membrane</keyword>
<evidence type="ECO:0008006" key="6">
    <source>
        <dbReference type="Google" id="ProtNLM"/>
    </source>
</evidence>
<protein>
    <recommendedName>
        <fullName evidence="6">Oxidase ustYa</fullName>
    </recommendedName>
</protein>
<dbReference type="GeneID" id="59292694"/>
<sequence length="225" mass="25365">MWAPFTDWSYRPMSTGSDEELSSEKLPALTLVERTQKRTILVALASLLFTTLFGFGVGFAAGAWKPEGSSHEHGLLQPPGTVVREFVYNETFTHGFDDPVAGPAWHELDPNGGKILHPSLAKNETVISAFHQIHCLYVLRLAFYHALDGTFDYDSKNSGDWHAGHCFDYLRQSIMCAADTNLEHSNAEGHHMWNRTHYCRDWESVIAFEVEWAPNSPRNSKRTGL</sequence>
<comment type="caution">
    <text evidence="4">The sequence shown here is derived from an EMBL/GenBank/DDBJ whole genome shotgun (WGS) entry which is preliminary data.</text>
</comment>
<dbReference type="AlphaFoldDB" id="A0A8H6FLF1"/>
<comment type="similarity">
    <text evidence="2">Belongs to the ustYa family.</text>
</comment>
<evidence type="ECO:0000256" key="2">
    <source>
        <dbReference type="ARBA" id="ARBA00035112"/>
    </source>
</evidence>
<evidence type="ECO:0000256" key="1">
    <source>
        <dbReference type="ARBA" id="ARBA00004685"/>
    </source>
</evidence>
<keyword evidence="5" id="KW-1185">Reference proteome</keyword>
<evidence type="ECO:0000313" key="4">
    <source>
        <dbReference type="EMBL" id="KAF6230696.1"/>
    </source>
</evidence>
<feature type="transmembrane region" description="Helical" evidence="3">
    <location>
        <begin position="40"/>
        <end position="64"/>
    </location>
</feature>
<dbReference type="RefSeq" id="XP_037160164.1">
    <property type="nucleotide sequence ID" value="XM_037312932.1"/>
</dbReference>
<dbReference type="PANTHER" id="PTHR33365:SF4">
    <property type="entry name" value="CYCLOCHLOROTINE BIOSYNTHESIS PROTEIN O"/>
    <property type="match status" value="1"/>
</dbReference>
<dbReference type="OrthoDB" id="3687641at2759"/>
<name>A0A8H6FLF1_9LECA</name>
<dbReference type="InterPro" id="IPR021765">
    <property type="entry name" value="UstYa-like"/>
</dbReference>
<keyword evidence="3" id="KW-1133">Transmembrane helix</keyword>
<keyword evidence="3" id="KW-0812">Transmembrane</keyword>
<dbReference type="PANTHER" id="PTHR33365">
    <property type="entry name" value="YALI0B05434P"/>
    <property type="match status" value="1"/>
</dbReference>
<evidence type="ECO:0000313" key="5">
    <source>
        <dbReference type="Proteomes" id="UP000578531"/>
    </source>
</evidence>
<reference evidence="4 5" key="1">
    <citation type="journal article" date="2020" name="Genomics">
        <title>Complete, high-quality genomes from long-read metagenomic sequencing of two wolf lichen thalli reveals enigmatic genome architecture.</title>
        <authorList>
            <person name="McKenzie S.K."/>
            <person name="Walston R.F."/>
            <person name="Allen J.L."/>
        </authorList>
    </citation>
    <scope>NUCLEOTIDE SEQUENCE [LARGE SCALE GENOMIC DNA]</scope>
    <source>
        <strain evidence="4">WasteWater2</strain>
    </source>
</reference>
<evidence type="ECO:0000256" key="3">
    <source>
        <dbReference type="SAM" id="Phobius"/>
    </source>
</evidence>
<dbReference type="EMBL" id="JACCJC010000065">
    <property type="protein sequence ID" value="KAF6230696.1"/>
    <property type="molecule type" value="Genomic_DNA"/>
</dbReference>
<gene>
    <name evidence="4" type="ORF">HO173_011048</name>
</gene>
<dbReference type="Proteomes" id="UP000578531">
    <property type="component" value="Unassembled WGS sequence"/>
</dbReference>
<accession>A0A8H6FLF1</accession>
<dbReference type="Pfam" id="PF11807">
    <property type="entry name" value="UstYa"/>
    <property type="match status" value="1"/>
</dbReference>
<organism evidence="4 5">
    <name type="scientific">Letharia columbiana</name>
    <dbReference type="NCBI Taxonomy" id="112416"/>
    <lineage>
        <taxon>Eukaryota</taxon>
        <taxon>Fungi</taxon>
        <taxon>Dikarya</taxon>
        <taxon>Ascomycota</taxon>
        <taxon>Pezizomycotina</taxon>
        <taxon>Lecanoromycetes</taxon>
        <taxon>OSLEUM clade</taxon>
        <taxon>Lecanoromycetidae</taxon>
        <taxon>Lecanorales</taxon>
        <taxon>Lecanorineae</taxon>
        <taxon>Parmeliaceae</taxon>
        <taxon>Letharia</taxon>
    </lineage>
</organism>
<dbReference type="GO" id="GO:0043386">
    <property type="term" value="P:mycotoxin biosynthetic process"/>
    <property type="evidence" value="ECO:0007669"/>
    <property type="project" value="InterPro"/>
</dbReference>
<comment type="pathway">
    <text evidence="1">Mycotoxin biosynthesis.</text>
</comment>